<evidence type="ECO:0000313" key="3">
    <source>
        <dbReference type="Proteomes" id="UP000230551"/>
    </source>
</evidence>
<feature type="transmembrane region" description="Helical" evidence="1">
    <location>
        <begin position="95"/>
        <end position="115"/>
    </location>
</feature>
<feature type="transmembrane region" description="Helical" evidence="1">
    <location>
        <begin position="37"/>
        <end position="54"/>
    </location>
</feature>
<comment type="caution">
    <text evidence="2">The sequence shown here is derived from an EMBL/GenBank/DDBJ whole genome shotgun (WGS) entry which is preliminary data.</text>
</comment>
<keyword evidence="1" id="KW-0812">Transmembrane</keyword>
<keyword evidence="1" id="KW-1133">Transmembrane helix</keyword>
<evidence type="ECO:0000313" key="2">
    <source>
        <dbReference type="EMBL" id="PIB73935.1"/>
    </source>
</evidence>
<keyword evidence="1" id="KW-0472">Membrane</keyword>
<dbReference type="Proteomes" id="UP000230551">
    <property type="component" value="Unassembled WGS sequence"/>
</dbReference>
<proteinExistence type="predicted"/>
<reference evidence="2 3" key="1">
    <citation type="journal article" date="2017" name="Infect. Genet. Evol.">
        <title>The new phylogeny of the genus Mycobacterium: The old and the news.</title>
        <authorList>
            <person name="Tortoli E."/>
            <person name="Fedrizzi T."/>
            <person name="Meehan C.J."/>
            <person name="Trovato A."/>
            <person name="Grottola A."/>
            <person name="Giacobazzi E."/>
            <person name="Serpini G.F."/>
            <person name="Tagliazucchi S."/>
            <person name="Fabio A."/>
            <person name="Bettua C."/>
            <person name="Bertorelli R."/>
            <person name="Frascaro F."/>
            <person name="De Sanctis V."/>
            <person name="Pecorari M."/>
            <person name="Jousson O."/>
            <person name="Segata N."/>
            <person name="Cirillo D.M."/>
        </authorList>
    </citation>
    <scope>NUCLEOTIDE SEQUENCE [LARGE SCALE GENOMIC DNA]</scope>
    <source>
        <strain evidence="2 3">CIP1034565</strain>
    </source>
</reference>
<name>A0A2G5P6K7_9MYCO</name>
<dbReference type="AlphaFoldDB" id="A0A2G5P6K7"/>
<gene>
    <name evidence="2" type="ORF">CQY22_015050</name>
</gene>
<organism evidence="2 3">
    <name type="scientific">Mycolicibacterium brumae</name>
    <dbReference type="NCBI Taxonomy" id="85968"/>
    <lineage>
        <taxon>Bacteria</taxon>
        <taxon>Bacillati</taxon>
        <taxon>Actinomycetota</taxon>
        <taxon>Actinomycetes</taxon>
        <taxon>Mycobacteriales</taxon>
        <taxon>Mycobacteriaceae</taxon>
        <taxon>Mycolicibacterium</taxon>
    </lineage>
</organism>
<sequence>MEVLRHVVVLLHIVAFAIIFGSWVAEAAARRFRLTAVMNYGLLLALVTGLALAAPWGGAVLNYPKITTKLVLLLALGAVIGIGKKRQDRSGEPAPAPLFWATGAITFVIAGIAVIW</sequence>
<dbReference type="STRING" id="85968.GCA_900073015_02563"/>
<dbReference type="RefSeq" id="WP_090589506.1">
    <property type="nucleotide sequence ID" value="NZ_CP104302.1"/>
</dbReference>
<feature type="transmembrane region" description="Helical" evidence="1">
    <location>
        <begin position="66"/>
        <end position="83"/>
    </location>
</feature>
<dbReference type="EMBL" id="PDCN02000022">
    <property type="protein sequence ID" value="PIB73935.1"/>
    <property type="molecule type" value="Genomic_DNA"/>
</dbReference>
<feature type="transmembrane region" description="Helical" evidence="1">
    <location>
        <begin position="6"/>
        <end position="25"/>
    </location>
</feature>
<keyword evidence="3" id="KW-1185">Reference proteome</keyword>
<accession>A0A2G5P6K7</accession>
<protein>
    <submittedName>
        <fullName evidence="2">Fe-S protein</fullName>
    </submittedName>
</protein>
<dbReference type="OrthoDB" id="3830423at2"/>
<evidence type="ECO:0000256" key="1">
    <source>
        <dbReference type="SAM" id="Phobius"/>
    </source>
</evidence>